<dbReference type="PANTHER" id="PTHR47338">
    <property type="entry name" value="ZN(II)2CYS6 TRANSCRIPTION FACTOR (EUROFUNG)-RELATED"/>
    <property type="match status" value="1"/>
</dbReference>
<accession>A0A9P9J0Y3</accession>
<evidence type="ECO:0000259" key="10">
    <source>
        <dbReference type="PROSITE" id="PS50048"/>
    </source>
</evidence>
<dbReference type="EMBL" id="JAGMUV010000009">
    <property type="protein sequence ID" value="KAH7144016.1"/>
    <property type="molecule type" value="Genomic_DNA"/>
</dbReference>
<feature type="compositionally biased region" description="Polar residues" evidence="9">
    <location>
        <begin position="737"/>
        <end position="746"/>
    </location>
</feature>
<evidence type="ECO:0000313" key="11">
    <source>
        <dbReference type="EMBL" id="KAH7144016.1"/>
    </source>
</evidence>
<dbReference type="InterPro" id="IPR001138">
    <property type="entry name" value="Zn2Cys6_DnaBD"/>
</dbReference>
<dbReference type="InterPro" id="IPR036864">
    <property type="entry name" value="Zn2-C6_fun-type_DNA-bd_sf"/>
</dbReference>
<keyword evidence="7" id="KW-0804">Transcription</keyword>
<evidence type="ECO:0000256" key="3">
    <source>
        <dbReference type="ARBA" id="ARBA00022723"/>
    </source>
</evidence>
<name>A0A9P9J0Y3_9HYPO</name>
<dbReference type="Pfam" id="PF04082">
    <property type="entry name" value="Fungal_trans"/>
    <property type="match status" value="1"/>
</dbReference>
<evidence type="ECO:0000256" key="1">
    <source>
        <dbReference type="ARBA" id="ARBA00001961"/>
    </source>
</evidence>
<dbReference type="SMART" id="SM00066">
    <property type="entry name" value="GAL4"/>
    <property type="match status" value="1"/>
</dbReference>
<comment type="subcellular location">
    <subcellularLocation>
        <location evidence="2">Nucleus</location>
    </subcellularLocation>
</comment>
<keyword evidence="5" id="KW-0560">Oxidoreductase</keyword>
<gene>
    <name evidence="11" type="ORF">EDB81DRAFT_884609</name>
</gene>
<dbReference type="GO" id="GO:0051213">
    <property type="term" value="F:dioxygenase activity"/>
    <property type="evidence" value="ECO:0007669"/>
    <property type="project" value="UniProtKB-KW"/>
</dbReference>
<evidence type="ECO:0000256" key="5">
    <source>
        <dbReference type="ARBA" id="ARBA00023002"/>
    </source>
</evidence>
<dbReference type="SMART" id="SM00906">
    <property type="entry name" value="Fungal_trans"/>
    <property type="match status" value="1"/>
</dbReference>
<feature type="region of interest" description="Disordered" evidence="9">
    <location>
        <begin position="656"/>
        <end position="689"/>
    </location>
</feature>
<keyword evidence="3" id="KW-0479">Metal-binding</keyword>
<evidence type="ECO:0000256" key="2">
    <source>
        <dbReference type="ARBA" id="ARBA00004123"/>
    </source>
</evidence>
<dbReference type="GO" id="GO:0006351">
    <property type="term" value="P:DNA-templated transcription"/>
    <property type="evidence" value="ECO:0007669"/>
    <property type="project" value="InterPro"/>
</dbReference>
<dbReference type="GO" id="GO:0031418">
    <property type="term" value="F:L-ascorbic acid binding"/>
    <property type="evidence" value="ECO:0007669"/>
    <property type="project" value="InterPro"/>
</dbReference>
<evidence type="ECO:0000313" key="12">
    <source>
        <dbReference type="Proteomes" id="UP000738349"/>
    </source>
</evidence>
<dbReference type="InterPro" id="IPR006620">
    <property type="entry name" value="Pro_4_hyd_alph"/>
</dbReference>
<sequence>MPPDNTESDPSAPACTEPLACVSCRARKLKCDRIKPACSRCIKVSNDCVYPESRRKPTFKRRNVKELEARLAQVEDYLKDVNKAVESKASDDSPDQPAQPDIDFSRQDGLPQTGQDHGEISDPRPQPFVITDFVPPDDTATSFFNDAQLMGLGMSEALPPLDVMEELNTSFFANQHFYIPIVHPGRYLQAFYSTPLMKPPVCLQYAIWALAALGHAKYDKYHELFYQRARNYAEKDEMKDQGEHFITVAHAQTWGLIGSYEAKRMIFTRSSISSAKTVRLCHMMSLDRIDGDLLGFPPSLGPPLSWAELEERRRVFWGAFCFDSHASISTGWPSLINTEDIATRLPAPEDAFIADRKVESPFLHEVFRGATYSGFAGTVVVCQIFKTILRHVHYTKPTDDPGDVMHGTFWRQHRELDNSLSSLFMFLPEKLRLPQNLRDPTAIHTNLNFHASIICLHHAAIEKVEEFNLPDSLKQTSLVRLKAAADEIANIIKIASHAAAIFKSPLCALSLYCATTVYVYLAKQDPIAGLTAMDISHLEVIVNAMEAISRTHSITRAFLQQACLDIERNGLDSCVRIPVLRKYRNAFGEVKSNIPLLARTSITKHMDATPLVPGRIVPRNGCLGVLDAELDAHNVIGRDCFHTVLGAVTRNVTAPQQLDVPTNKRKRMSPSPGREQMGLGRPPSASAHTLKDAMAMPTRGGSRMFPLSAQMAQGNLHLPDRTSSSASSPANYGSSSRTATGSSHTSPDMGLGNTAEDNRVDLRAFQDRIMTPIWPTTDESFFAQINETMINILPADGGDAWGILDTQINWDSANGMTTATATATVMISYVVGLVAIFVVFSNPISQLLFPDQAGRRQHAASSPSRPKLNESLLAIDGLNASALECGPDAYTARILHREPLVVYLEGFVSNEERQHLLDISNPLFEPSTITNDGDSTHRNTLVRDSQVAVIPRSNTVRCIERRARALQGWPSDLFIERLRTQKYEAGGHYGYHFDWTANVGGWGRVTSIMAWVDGSGGLRGGGTAFPLIRRPQGEEARQEWCRFIECDDEEEAEQQSEEKQNKQLPPKAQSVVFKVVPGNAVYWENFSPDGRGYEETWHAGLPVDEGLKVGLNIWSFGRIQ</sequence>
<evidence type="ECO:0000256" key="4">
    <source>
        <dbReference type="ARBA" id="ARBA00022964"/>
    </source>
</evidence>
<dbReference type="GO" id="GO:0000981">
    <property type="term" value="F:DNA-binding transcription factor activity, RNA polymerase II-specific"/>
    <property type="evidence" value="ECO:0007669"/>
    <property type="project" value="InterPro"/>
</dbReference>
<keyword evidence="12" id="KW-1185">Reference proteome</keyword>
<feature type="domain" description="Zn(2)-C6 fungal-type" evidence="10">
    <location>
        <begin position="20"/>
        <end position="50"/>
    </location>
</feature>
<dbReference type="PANTHER" id="PTHR47338:SF10">
    <property type="entry name" value="TRANSCRIPTION FACTOR DOMAIN-CONTAINING PROTEIN-RELATED"/>
    <property type="match status" value="1"/>
</dbReference>
<dbReference type="Gene3D" id="2.60.120.620">
    <property type="entry name" value="q2cbj1_9rhob like domain"/>
    <property type="match status" value="1"/>
</dbReference>
<dbReference type="AlphaFoldDB" id="A0A9P9J0Y3"/>
<reference evidence="11" key="1">
    <citation type="journal article" date="2021" name="Nat. Commun.">
        <title>Genetic determinants of endophytism in the Arabidopsis root mycobiome.</title>
        <authorList>
            <person name="Mesny F."/>
            <person name="Miyauchi S."/>
            <person name="Thiergart T."/>
            <person name="Pickel B."/>
            <person name="Atanasova L."/>
            <person name="Karlsson M."/>
            <person name="Huettel B."/>
            <person name="Barry K.W."/>
            <person name="Haridas S."/>
            <person name="Chen C."/>
            <person name="Bauer D."/>
            <person name="Andreopoulos W."/>
            <person name="Pangilinan J."/>
            <person name="LaButti K."/>
            <person name="Riley R."/>
            <person name="Lipzen A."/>
            <person name="Clum A."/>
            <person name="Drula E."/>
            <person name="Henrissat B."/>
            <person name="Kohler A."/>
            <person name="Grigoriev I.V."/>
            <person name="Martin F.M."/>
            <person name="Hacquard S."/>
        </authorList>
    </citation>
    <scope>NUCLEOTIDE SEQUENCE</scope>
    <source>
        <strain evidence="11">MPI-CAGE-AT-0147</strain>
    </source>
</reference>
<protein>
    <recommendedName>
        <fullName evidence="10">Zn(2)-C6 fungal-type domain-containing protein</fullName>
    </recommendedName>
</protein>
<dbReference type="GO" id="GO:0005634">
    <property type="term" value="C:nucleus"/>
    <property type="evidence" value="ECO:0007669"/>
    <property type="project" value="UniProtKB-SubCell"/>
</dbReference>
<dbReference type="SMART" id="SM00702">
    <property type="entry name" value="P4Hc"/>
    <property type="match status" value="1"/>
</dbReference>
<dbReference type="CDD" id="cd00067">
    <property type="entry name" value="GAL4"/>
    <property type="match status" value="1"/>
</dbReference>
<evidence type="ECO:0000256" key="8">
    <source>
        <dbReference type="ARBA" id="ARBA00023242"/>
    </source>
</evidence>
<dbReference type="PROSITE" id="PS00463">
    <property type="entry name" value="ZN2_CY6_FUNGAL_1"/>
    <property type="match status" value="1"/>
</dbReference>
<dbReference type="GO" id="GO:0008270">
    <property type="term" value="F:zinc ion binding"/>
    <property type="evidence" value="ECO:0007669"/>
    <property type="project" value="InterPro"/>
</dbReference>
<feature type="region of interest" description="Disordered" evidence="9">
    <location>
        <begin position="717"/>
        <end position="755"/>
    </location>
</feature>
<dbReference type="Pfam" id="PF00172">
    <property type="entry name" value="Zn_clus"/>
    <property type="match status" value="1"/>
</dbReference>
<feature type="compositionally biased region" description="Low complexity" evidence="9">
    <location>
        <begin position="723"/>
        <end position="736"/>
    </location>
</feature>
<proteinExistence type="predicted"/>
<comment type="cofactor">
    <cofactor evidence="1">
        <name>L-ascorbate</name>
        <dbReference type="ChEBI" id="CHEBI:38290"/>
    </cofactor>
</comment>
<evidence type="ECO:0000256" key="6">
    <source>
        <dbReference type="ARBA" id="ARBA00023015"/>
    </source>
</evidence>
<organism evidence="11 12">
    <name type="scientific">Dactylonectria macrodidyma</name>
    <dbReference type="NCBI Taxonomy" id="307937"/>
    <lineage>
        <taxon>Eukaryota</taxon>
        <taxon>Fungi</taxon>
        <taxon>Dikarya</taxon>
        <taxon>Ascomycota</taxon>
        <taxon>Pezizomycotina</taxon>
        <taxon>Sordariomycetes</taxon>
        <taxon>Hypocreomycetidae</taxon>
        <taxon>Hypocreales</taxon>
        <taxon>Nectriaceae</taxon>
        <taxon>Dactylonectria</taxon>
    </lineage>
</organism>
<dbReference type="OrthoDB" id="4456959at2759"/>
<dbReference type="PROSITE" id="PS50048">
    <property type="entry name" value="ZN2_CY6_FUNGAL_2"/>
    <property type="match status" value="1"/>
</dbReference>
<evidence type="ECO:0000256" key="7">
    <source>
        <dbReference type="ARBA" id="ARBA00023163"/>
    </source>
</evidence>
<dbReference type="Proteomes" id="UP000738349">
    <property type="component" value="Unassembled WGS sequence"/>
</dbReference>
<dbReference type="CDD" id="cd12148">
    <property type="entry name" value="fungal_TF_MHR"/>
    <property type="match status" value="1"/>
</dbReference>
<feature type="region of interest" description="Disordered" evidence="9">
    <location>
        <begin position="85"/>
        <end position="128"/>
    </location>
</feature>
<dbReference type="InterPro" id="IPR050815">
    <property type="entry name" value="TF_fung"/>
</dbReference>
<keyword evidence="6" id="KW-0805">Transcription regulation</keyword>
<evidence type="ECO:0000256" key="9">
    <source>
        <dbReference type="SAM" id="MobiDB-lite"/>
    </source>
</evidence>
<keyword evidence="8" id="KW-0539">Nucleus</keyword>
<dbReference type="GO" id="GO:0005506">
    <property type="term" value="F:iron ion binding"/>
    <property type="evidence" value="ECO:0007669"/>
    <property type="project" value="InterPro"/>
</dbReference>
<dbReference type="GO" id="GO:0016705">
    <property type="term" value="F:oxidoreductase activity, acting on paired donors, with incorporation or reduction of molecular oxygen"/>
    <property type="evidence" value="ECO:0007669"/>
    <property type="project" value="InterPro"/>
</dbReference>
<dbReference type="SUPFAM" id="SSF57701">
    <property type="entry name" value="Zn2/Cys6 DNA-binding domain"/>
    <property type="match status" value="1"/>
</dbReference>
<dbReference type="Gene3D" id="4.10.240.10">
    <property type="entry name" value="Zn(2)-C6 fungal-type DNA-binding domain"/>
    <property type="match status" value="1"/>
</dbReference>
<keyword evidence="4" id="KW-0223">Dioxygenase</keyword>
<dbReference type="InterPro" id="IPR007219">
    <property type="entry name" value="XnlR_reg_dom"/>
</dbReference>
<dbReference type="GO" id="GO:0003677">
    <property type="term" value="F:DNA binding"/>
    <property type="evidence" value="ECO:0007669"/>
    <property type="project" value="InterPro"/>
</dbReference>
<comment type="caution">
    <text evidence="11">The sequence shown here is derived from an EMBL/GenBank/DDBJ whole genome shotgun (WGS) entry which is preliminary data.</text>
</comment>